<dbReference type="Proteomes" id="UP001460270">
    <property type="component" value="Unassembled WGS sequence"/>
</dbReference>
<sequence length="69" mass="7510">MQAEFWAVSSKTGENIQGFFFRVAALAFESCVLKDLENGTPASIGQGNSIKSHRANLKAAEQDTKTRCC</sequence>
<reference evidence="2" key="1">
    <citation type="submission" date="2024-04" db="EMBL/GenBank/DDBJ databases">
        <title>Salinicola lusitanus LLJ914,a marine bacterium isolated from the Okinawa Trough.</title>
        <authorList>
            <person name="Li J."/>
        </authorList>
    </citation>
    <scope>NUCLEOTIDE SEQUENCE [LARGE SCALE GENOMIC DNA]</scope>
</reference>
<gene>
    <name evidence="1" type="ORF">WMY93_032119</name>
</gene>
<evidence type="ECO:0000313" key="1">
    <source>
        <dbReference type="EMBL" id="KAK7877174.1"/>
    </source>
</evidence>
<organism evidence="1 2">
    <name type="scientific">Mugilogobius chulae</name>
    <name type="common">yellowstripe goby</name>
    <dbReference type="NCBI Taxonomy" id="88201"/>
    <lineage>
        <taxon>Eukaryota</taxon>
        <taxon>Metazoa</taxon>
        <taxon>Chordata</taxon>
        <taxon>Craniata</taxon>
        <taxon>Vertebrata</taxon>
        <taxon>Euteleostomi</taxon>
        <taxon>Actinopterygii</taxon>
        <taxon>Neopterygii</taxon>
        <taxon>Teleostei</taxon>
        <taxon>Neoteleostei</taxon>
        <taxon>Acanthomorphata</taxon>
        <taxon>Gobiaria</taxon>
        <taxon>Gobiiformes</taxon>
        <taxon>Gobioidei</taxon>
        <taxon>Gobiidae</taxon>
        <taxon>Gobionellinae</taxon>
        <taxon>Mugilogobius</taxon>
    </lineage>
</organism>
<evidence type="ECO:0000313" key="2">
    <source>
        <dbReference type="Proteomes" id="UP001460270"/>
    </source>
</evidence>
<protein>
    <submittedName>
        <fullName evidence="1">Uncharacterized protein</fullName>
    </submittedName>
</protein>
<accession>A0AAW0MGR9</accession>
<proteinExistence type="predicted"/>
<dbReference type="AlphaFoldDB" id="A0AAW0MGR9"/>
<keyword evidence="2" id="KW-1185">Reference proteome</keyword>
<dbReference type="EMBL" id="JBBPFD010000716">
    <property type="protein sequence ID" value="KAK7877174.1"/>
    <property type="molecule type" value="Genomic_DNA"/>
</dbReference>
<comment type="caution">
    <text evidence="1">The sequence shown here is derived from an EMBL/GenBank/DDBJ whole genome shotgun (WGS) entry which is preliminary data.</text>
</comment>
<name>A0AAW0MGR9_9GOBI</name>